<sequence>MLKAQYEQVPLLVLHVIVFTLIIFCLNAFLISRTFKKEFLSTYNAQQASSQLKKVLQGLPEGVTIMDEQGGELKFLNKKLKQTFDVASFHQTSKENRELAKAQEAIQKSLDKIYSRVTSDSLGPGDSFIFTNDILSNFVVQTKTSRVEEGKGGDSDIQKEVLEEIGLNHFLRDEREHCLCSEDNERRIKVSILYKNVYVLRDVEILQRDFIVVTSKINVMGNRDIKPTFLQMFIDTTQITQLEKAKAQSKYQRQMLSNVSHEFRTPLNAMSLSLYLMKDHINGVLLKYHQIASSSCDILKGLVEDILDISKIEAGVFEIQESEFTFKQLFDEVSSIFEMQTRMKQVGLHFTMEDAFCELKVKSDKERLKQILLNLLSNSLKFTDEGSINVELKIQQMKKLSAQQINSGDEAKLSSVEAFDEMPVCNLLLVTDNYEFKSHKSKFDEPALGFSRQDKTTGRLMQKEANQSIPSNFTKELCLELSVRDTGIGIPEGDLPSLFKLFGKTSSNHNRNKTGTGLGLTICKKLCEKLGGKIVLESKEGVGTKVTCTFRCFY</sequence>
<evidence type="ECO:0000313" key="8">
    <source>
        <dbReference type="EMBL" id="CAI2384041.1"/>
    </source>
</evidence>
<dbReference type="SMART" id="SM00387">
    <property type="entry name" value="HATPase_c"/>
    <property type="match status" value="1"/>
</dbReference>
<protein>
    <recommendedName>
        <fullName evidence="2">histidine kinase</fullName>
        <ecNumber evidence="2">2.7.13.3</ecNumber>
    </recommendedName>
</protein>
<dbReference type="InterPro" id="IPR003594">
    <property type="entry name" value="HATPase_dom"/>
</dbReference>
<dbReference type="PANTHER" id="PTHR43047:SF72">
    <property type="entry name" value="OSMOSENSING HISTIDINE PROTEIN KINASE SLN1"/>
    <property type="match status" value="1"/>
</dbReference>
<feature type="domain" description="Histidine kinase" evidence="7">
    <location>
        <begin position="258"/>
        <end position="554"/>
    </location>
</feature>
<dbReference type="SMART" id="SM00388">
    <property type="entry name" value="HisKA"/>
    <property type="match status" value="1"/>
</dbReference>
<evidence type="ECO:0000256" key="2">
    <source>
        <dbReference type="ARBA" id="ARBA00012438"/>
    </source>
</evidence>
<feature type="transmembrane region" description="Helical" evidence="6">
    <location>
        <begin position="12"/>
        <end position="31"/>
    </location>
</feature>
<dbReference type="Pfam" id="PF02518">
    <property type="entry name" value="HATPase_c"/>
    <property type="match status" value="1"/>
</dbReference>
<name>A0AAD1Y2C6_EUPCR</name>
<evidence type="ECO:0000256" key="6">
    <source>
        <dbReference type="SAM" id="Phobius"/>
    </source>
</evidence>
<evidence type="ECO:0000256" key="3">
    <source>
        <dbReference type="ARBA" id="ARBA00022553"/>
    </source>
</evidence>
<dbReference type="Pfam" id="PF00512">
    <property type="entry name" value="HisKA"/>
    <property type="match status" value="1"/>
</dbReference>
<reference evidence="8" key="1">
    <citation type="submission" date="2023-07" db="EMBL/GenBank/DDBJ databases">
        <authorList>
            <consortium name="AG Swart"/>
            <person name="Singh M."/>
            <person name="Singh A."/>
            <person name="Seah K."/>
            <person name="Emmerich C."/>
        </authorList>
    </citation>
    <scope>NUCLEOTIDE SEQUENCE</scope>
    <source>
        <strain evidence="8">DP1</strain>
    </source>
</reference>
<evidence type="ECO:0000256" key="1">
    <source>
        <dbReference type="ARBA" id="ARBA00000085"/>
    </source>
</evidence>
<keyword evidence="6" id="KW-0812">Transmembrane</keyword>
<keyword evidence="3" id="KW-0597">Phosphoprotein</keyword>
<dbReference type="Gene3D" id="3.30.565.10">
    <property type="entry name" value="Histidine kinase-like ATPase, C-terminal domain"/>
    <property type="match status" value="1"/>
</dbReference>
<keyword evidence="4" id="KW-0808">Transferase</keyword>
<dbReference type="Gene3D" id="1.10.287.130">
    <property type="match status" value="1"/>
</dbReference>
<organism evidence="8 9">
    <name type="scientific">Euplotes crassus</name>
    <dbReference type="NCBI Taxonomy" id="5936"/>
    <lineage>
        <taxon>Eukaryota</taxon>
        <taxon>Sar</taxon>
        <taxon>Alveolata</taxon>
        <taxon>Ciliophora</taxon>
        <taxon>Intramacronucleata</taxon>
        <taxon>Spirotrichea</taxon>
        <taxon>Hypotrichia</taxon>
        <taxon>Euplotida</taxon>
        <taxon>Euplotidae</taxon>
        <taxon>Moneuplotes</taxon>
    </lineage>
</organism>
<dbReference type="EMBL" id="CAMPGE010026348">
    <property type="protein sequence ID" value="CAI2384041.1"/>
    <property type="molecule type" value="Genomic_DNA"/>
</dbReference>
<dbReference type="InterPro" id="IPR004358">
    <property type="entry name" value="Sig_transdc_His_kin-like_C"/>
</dbReference>
<keyword evidence="6" id="KW-0472">Membrane</keyword>
<dbReference type="SUPFAM" id="SSF55874">
    <property type="entry name" value="ATPase domain of HSP90 chaperone/DNA topoisomerase II/histidine kinase"/>
    <property type="match status" value="1"/>
</dbReference>
<keyword evidence="9" id="KW-1185">Reference proteome</keyword>
<keyword evidence="6" id="KW-1133">Transmembrane helix</keyword>
<dbReference type="PANTHER" id="PTHR43047">
    <property type="entry name" value="TWO-COMPONENT HISTIDINE PROTEIN KINASE"/>
    <property type="match status" value="1"/>
</dbReference>
<dbReference type="AlphaFoldDB" id="A0AAD1Y2C6"/>
<evidence type="ECO:0000259" key="7">
    <source>
        <dbReference type="PROSITE" id="PS50109"/>
    </source>
</evidence>
<proteinExistence type="predicted"/>
<evidence type="ECO:0000256" key="5">
    <source>
        <dbReference type="ARBA" id="ARBA00022777"/>
    </source>
</evidence>
<comment type="caution">
    <text evidence="8">The sequence shown here is derived from an EMBL/GenBank/DDBJ whole genome shotgun (WGS) entry which is preliminary data.</text>
</comment>
<keyword evidence="5" id="KW-0418">Kinase</keyword>
<dbReference type="InterPro" id="IPR005467">
    <property type="entry name" value="His_kinase_dom"/>
</dbReference>
<dbReference type="PRINTS" id="PR00344">
    <property type="entry name" value="BCTRLSENSOR"/>
</dbReference>
<dbReference type="GO" id="GO:0000155">
    <property type="term" value="F:phosphorelay sensor kinase activity"/>
    <property type="evidence" value="ECO:0007669"/>
    <property type="project" value="InterPro"/>
</dbReference>
<accession>A0AAD1Y2C6</accession>
<dbReference type="EC" id="2.7.13.3" evidence="2"/>
<evidence type="ECO:0000256" key="4">
    <source>
        <dbReference type="ARBA" id="ARBA00022679"/>
    </source>
</evidence>
<gene>
    <name evidence="8" type="ORF">ECRASSUSDP1_LOCUS25561</name>
</gene>
<dbReference type="CDD" id="cd00082">
    <property type="entry name" value="HisKA"/>
    <property type="match status" value="1"/>
</dbReference>
<dbReference type="Proteomes" id="UP001295684">
    <property type="component" value="Unassembled WGS sequence"/>
</dbReference>
<dbReference type="InterPro" id="IPR036890">
    <property type="entry name" value="HATPase_C_sf"/>
</dbReference>
<dbReference type="GO" id="GO:0005886">
    <property type="term" value="C:plasma membrane"/>
    <property type="evidence" value="ECO:0007669"/>
    <property type="project" value="TreeGrafter"/>
</dbReference>
<dbReference type="InterPro" id="IPR003661">
    <property type="entry name" value="HisK_dim/P_dom"/>
</dbReference>
<dbReference type="InterPro" id="IPR036097">
    <property type="entry name" value="HisK_dim/P_sf"/>
</dbReference>
<dbReference type="GO" id="GO:0009927">
    <property type="term" value="F:histidine phosphotransfer kinase activity"/>
    <property type="evidence" value="ECO:0007669"/>
    <property type="project" value="TreeGrafter"/>
</dbReference>
<dbReference type="SUPFAM" id="SSF47384">
    <property type="entry name" value="Homodimeric domain of signal transducing histidine kinase"/>
    <property type="match status" value="1"/>
</dbReference>
<dbReference type="PROSITE" id="PS50109">
    <property type="entry name" value="HIS_KIN"/>
    <property type="match status" value="1"/>
</dbReference>
<comment type="catalytic activity">
    <reaction evidence="1">
        <text>ATP + protein L-histidine = ADP + protein N-phospho-L-histidine.</text>
        <dbReference type="EC" id="2.7.13.3"/>
    </reaction>
</comment>
<evidence type="ECO:0000313" key="9">
    <source>
        <dbReference type="Proteomes" id="UP001295684"/>
    </source>
</evidence>